<evidence type="ECO:0000256" key="1">
    <source>
        <dbReference type="SAM" id="SignalP"/>
    </source>
</evidence>
<comment type="caution">
    <text evidence="2">The sequence shown here is derived from an EMBL/GenBank/DDBJ whole genome shotgun (WGS) entry which is preliminary data.</text>
</comment>
<keyword evidence="1" id="KW-0732">Signal</keyword>
<sequence length="141" mass="15233">MHAFSALTTLAMTLFTAQTTNAWLLEFWGTQNVCSKPEGSAADNSAGGEPGQGNDCMTAYYDLNAMLVKDWDDGCTVKLYNGVGLNCDGDVIVEYTKEKAEEDAKLSDDGTYMCLVDLGGEPGPYFASYTCDFGVLDVYLL</sequence>
<evidence type="ECO:0008006" key="4">
    <source>
        <dbReference type="Google" id="ProtNLM"/>
    </source>
</evidence>
<dbReference type="Proteomes" id="UP000253153">
    <property type="component" value="Unassembled WGS sequence"/>
</dbReference>
<dbReference type="GeneID" id="41996347"/>
<evidence type="ECO:0000313" key="3">
    <source>
        <dbReference type="Proteomes" id="UP000253153"/>
    </source>
</evidence>
<reference evidence="2 3" key="1">
    <citation type="submission" date="2018-06" db="EMBL/GenBank/DDBJ databases">
        <title>Fusarium incarnatum-equiseti species complex species 28.</title>
        <authorList>
            <person name="Gardiner D.M."/>
        </authorList>
    </citation>
    <scope>NUCLEOTIDE SEQUENCE [LARGE SCALE GENOMIC DNA]</scope>
    <source>
        <strain evidence="2 3">FIESC_28</strain>
    </source>
</reference>
<name>A0A366RJE8_9HYPO</name>
<dbReference type="AlphaFoldDB" id="A0A366RJE8"/>
<dbReference type="RefSeq" id="XP_031014854.1">
    <property type="nucleotide sequence ID" value="XM_031161051.1"/>
</dbReference>
<feature type="chain" id="PRO_5016745881" description="Ecp2 effector protein domain-containing protein" evidence="1">
    <location>
        <begin position="23"/>
        <end position="141"/>
    </location>
</feature>
<dbReference type="EMBL" id="QKXC01000142">
    <property type="protein sequence ID" value="RBR16500.1"/>
    <property type="molecule type" value="Genomic_DNA"/>
</dbReference>
<organism evidence="2 3">
    <name type="scientific">Fusarium coffeatum</name>
    <dbReference type="NCBI Taxonomy" id="231269"/>
    <lineage>
        <taxon>Eukaryota</taxon>
        <taxon>Fungi</taxon>
        <taxon>Dikarya</taxon>
        <taxon>Ascomycota</taxon>
        <taxon>Pezizomycotina</taxon>
        <taxon>Sordariomycetes</taxon>
        <taxon>Hypocreomycetidae</taxon>
        <taxon>Hypocreales</taxon>
        <taxon>Nectriaceae</taxon>
        <taxon>Fusarium</taxon>
        <taxon>Fusarium incarnatum-equiseti species complex</taxon>
    </lineage>
</organism>
<evidence type="ECO:0000313" key="2">
    <source>
        <dbReference type="EMBL" id="RBR16500.1"/>
    </source>
</evidence>
<keyword evidence="3" id="KW-1185">Reference proteome</keyword>
<gene>
    <name evidence="2" type="ORF">FIESC28_06909</name>
</gene>
<dbReference type="OrthoDB" id="3789428at2759"/>
<accession>A0A366RJE8</accession>
<feature type="signal peptide" evidence="1">
    <location>
        <begin position="1"/>
        <end position="22"/>
    </location>
</feature>
<protein>
    <recommendedName>
        <fullName evidence="4">Ecp2 effector protein domain-containing protein</fullName>
    </recommendedName>
</protein>
<proteinExistence type="predicted"/>